<dbReference type="RefSeq" id="WP_276656277.1">
    <property type="nucleotide sequence ID" value="NZ_SSFD01000012.1"/>
</dbReference>
<dbReference type="EMBL" id="SSFD01000012">
    <property type="protein sequence ID" value="TXH92284.1"/>
    <property type="molecule type" value="Genomic_DNA"/>
</dbReference>
<evidence type="ECO:0000313" key="3">
    <source>
        <dbReference type="Proteomes" id="UP000321192"/>
    </source>
</evidence>
<organism evidence="2 3">
    <name type="scientific">Thauera aminoaromatica</name>
    <dbReference type="NCBI Taxonomy" id="164330"/>
    <lineage>
        <taxon>Bacteria</taxon>
        <taxon>Pseudomonadati</taxon>
        <taxon>Pseudomonadota</taxon>
        <taxon>Betaproteobacteria</taxon>
        <taxon>Rhodocyclales</taxon>
        <taxon>Zoogloeaceae</taxon>
        <taxon>Thauera</taxon>
    </lineage>
</organism>
<keyword evidence="1" id="KW-0732">Signal</keyword>
<evidence type="ECO:0008006" key="4">
    <source>
        <dbReference type="Google" id="ProtNLM"/>
    </source>
</evidence>
<gene>
    <name evidence="2" type="ORF">E6Q80_00665</name>
</gene>
<comment type="caution">
    <text evidence="2">The sequence shown here is derived from an EMBL/GenBank/DDBJ whole genome shotgun (WGS) entry which is preliminary data.</text>
</comment>
<accession>A0A5C7T7V2</accession>
<sequence length="247" mass="26768">MKRLTLFGLILSISAMGGCAMGGPKRVVKEEPPRLMLVGVDKIPSEIEKEPLFVSFKGSAAMTDHLRSAFEKQGFRLASDKSSARYSLVVDGHFTSKGKINIPPTELGPIFDRADAALDKRDYARGTFVEGMTTPAFMGRSADVFGGGYAGIIGFTLFGAISDATGISGRFNQMVVGDPRGLCISDCEDREFNRQHARVEALLFEGEIQLARFGRAAEAYQPNFIPQNLIHMALEGTINAVLEGAKQ</sequence>
<feature type="signal peptide" evidence="1">
    <location>
        <begin position="1"/>
        <end position="17"/>
    </location>
</feature>
<evidence type="ECO:0000256" key="1">
    <source>
        <dbReference type="SAM" id="SignalP"/>
    </source>
</evidence>
<dbReference type="Proteomes" id="UP000321192">
    <property type="component" value="Unassembled WGS sequence"/>
</dbReference>
<feature type="chain" id="PRO_5022999005" description="Lipoprotein" evidence="1">
    <location>
        <begin position="18"/>
        <end position="247"/>
    </location>
</feature>
<evidence type="ECO:0000313" key="2">
    <source>
        <dbReference type="EMBL" id="TXH92284.1"/>
    </source>
</evidence>
<reference evidence="2 3" key="1">
    <citation type="submission" date="2018-09" db="EMBL/GenBank/DDBJ databases">
        <title>Metagenome Assembled Genomes from an Advanced Water Purification Facility.</title>
        <authorList>
            <person name="Stamps B.W."/>
            <person name="Spear J.R."/>
        </authorList>
    </citation>
    <scope>NUCLEOTIDE SEQUENCE [LARGE SCALE GENOMIC DNA]</scope>
    <source>
        <strain evidence="2">Bin_27_1</strain>
    </source>
</reference>
<protein>
    <recommendedName>
        <fullName evidence="4">Lipoprotein</fullName>
    </recommendedName>
</protein>
<proteinExistence type="predicted"/>
<dbReference type="AlphaFoldDB" id="A0A5C7T7V2"/>
<dbReference type="PROSITE" id="PS51257">
    <property type="entry name" value="PROKAR_LIPOPROTEIN"/>
    <property type="match status" value="1"/>
</dbReference>
<name>A0A5C7T7V2_THASP</name>